<keyword evidence="5" id="KW-0496">Mitochondrion</keyword>
<dbReference type="AlphaFoldDB" id="A0A7S3NQ21"/>
<feature type="domain" description="Peptidase S26" evidence="7">
    <location>
        <begin position="276"/>
        <end position="481"/>
    </location>
</feature>
<dbReference type="PRINTS" id="PR00727">
    <property type="entry name" value="LEADERPTASE"/>
</dbReference>
<keyword evidence="5" id="KW-1133">Transmembrane helix</keyword>
<evidence type="ECO:0000256" key="1">
    <source>
        <dbReference type="ARBA" id="ARBA00009370"/>
    </source>
</evidence>
<dbReference type="GO" id="GO:0005743">
    <property type="term" value="C:mitochondrial inner membrane"/>
    <property type="evidence" value="ECO:0007669"/>
    <property type="project" value="UniProtKB-SubCell"/>
</dbReference>
<keyword evidence="6" id="KW-0732">Signal</keyword>
<dbReference type="CDD" id="cd06530">
    <property type="entry name" value="S26_SPase_I"/>
    <property type="match status" value="1"/>
</dbReference>
<protein>
    <recommendedName>
        <fullName evidence="5">Mitochondrial inner membrane protease subunit</fullName>
        <ecNumber evidence="5">3.4.21.-</ecNumber>
    </recommendedName>
</protein>
<dbReference type="Gene3D" id="2.10.109.10">
    <property type="entry name" value="Umud Fragment, subunit A"/>
    <property type="match status" value="1"/>
</dbReference>
<evidence type="ECO:0000256" key="2">
    <source>
        <dbReference type="ARBA" id="ARBA00022670"/>
    </source>
</evidence>
<feature type="active site" evidence="4">
    <location>
        <position position="384"/>
    </location>
</feature>
<dbReference type="GO" id="GO:0004252">
    <property type="term" value="F:serine-type endopeptidase activity"/>
    <property type="evidence" value="ECO:0007669"/>
    <property type="project" value="InterPro"/>
</dbReference>
<gene>
    <name evidence="8" type="ORF">ALAG00032_LOCUS15435</name>
</gene>
<dbReference type="EMBL" id="HBIJ01023391">
    <property type="protein sequence ID" value="CAE0374631.1"/>
    <property type="molecule type" value="Transcribed_RNA"/>
</dbReference>
<feature type="signal peptide" evidence="6">
    <location>
        <begin position="1"/>
        <end position="22"/>
    </location>
</feature>
<sequence>MILFKLCAAGAALLIRPCSALATSVGEVRIVRKFDVLFEDVIEKKPKKEVVGQIVNDACDTYQCKLRTVRGKTGIYVSSIQKDNLVSVRARLKGSKFDVEARAGGRLRANNANQIECKLMTPDRLIGFIDMNGNACANIKIIEYRDQEQNTLMAAETKSPMLKERSSFLQKLDSRRRGLVELGSQVVPVWSTLSERSRLARMGLYGGVDYTIERIVVQNDEDSFVYKPNCVIYLRPSYPLVPRLERRWPIAVQESKIRLLLSSNIYNIFAALSATALAFTTMGFAAFLAAQLFSFTVVPSMSMKPTLEPGSVLLVEKLSPKWLQQRIKFGIPPDLTFYKSGDIILFRPPSELRSIIETSKKSQIQQQAPNTNNWFAPRADLFVKRIAAVPGDHVFIDAQTLTVSVNGHLLEPFPFPYADAVCEDPQVTSDLVRLWRSVHREENNEDFVVPPDFIFVLGDCPAVSVDSRIWGLLPIDNIEARPLRSIFNPKL</sequence>
<dbReference type="InterPro" id="IPR000223">
    <property type="entry name" value="Pept_S26A_signal_pept_1"/>
</dbReference>
<dbReference type="InterPro" id="IPR036286">
    <property type="entry name" value="LexA/Signal_pep-like_sf"/>
</dbReference>
<feature type="transmembrane region" description="Helical" evidence="5">
    <location>
        <begin position="265"/>
        <end position="298"/>
    </location>
</feature>
<dbReference type="PANTHER" id="PTHR43390">
    <property type="entry name" value="SIGNAL PEPTIDASE I"/>
    <property type="match status" value="1"/>
</dbReference>
<proteinExistence type="inferred from homology"/>
<dbReference type="SUPFAM" id="SSF51306">
    <property type="entry name" value="LexA/Signal peptidase"/>
    <property type="match status" value="1"/>
</dbReference>
<feature type="active site" evidence="4">
    <location>
        <position position="302"/>
    </location>
</feature>
<accession>A0A7S3NQ21</accession>
<comment type="subcellular location">
    <subcellularLocation>
        <location evidence="5">Mitochondrion inner membrane</location>
    </subcellularLocation>
</comment>
<evidence type="ECO:0000256" key="3">
    <source>
        <dbReference type="ARBA" id="ARBA00022801"/>
    </source>
</evidence>
<dbReference type="GO" id="GO:0006465">
    <property type="term" value="P:signal peptide processing"/>
    <property type="evidence" value="ECO:0007669"/>
    <property type="project" value="InterPro"/>
</dbReference>
<organism evidence="8">
    <name type="scientific">Aureoumbra lagunensis</name>
    <dbReference type="NCBI Taxonomy" id="44058"/>
    <lineage>
        <taxon>Eukaryota</taxon>
        <taxon>Sar</taxon>
        <taxon>Stramenopiles</taxon>
        <taxon>Ochrophyta</taxon>
        <taxon>Pelagophyceae</taxon>
        <taxon>Pelagomonadales</taxon>
        <taxon>Aureoumbra</taxon>
    </lineage>
</organism>
<keyword evidence="2 5" id="KW-0645">Protease</keyword>
<keyword evidence="5" id="KW-0472">Membrane</keyword>
<dbReference type="InterPro" id="IPR019756">
    <property type="entry name" value="Pept_S26A_signal_pept_1_Ser-AS"/>
</dbReference>
<dbReference type="EC" id="3.4.21.-" evidence="5"/>
<reference evidence="8" key="1">
    <citation type="submission" date="2021-01" db="EMBL/GenBank/DDBJ databases">
        <authorList>
            <person name="Corre E."/>
            <person name="Pelletier E."/>
            <person name="Niang G."/>
            <person name="Scheremetjew M."/>
            <person name="Finn R."/>
            <person name="Kale V."/>
            <person name="Holt S."/>
            <person name="Cochrane G."/>
            <person name="Meng A."/>
            <person name="Brown T."/>
            <person name="Cohen L."/>
        </authorList>
    </citation>
    <scope>NUCLEOTIDE SEQUENCE</scope>
    <source>
        <strain evidence="8">CCMP1510</strain>
    </source>
</reference>
<evidence type="ECO:0000256" key="5">
    <source>
        <dbReference type="RuleBase" id="RU362041"/>
    </source>
</evidence>
<dbReference type="PROSITE" id="PS00760">
    <property type="entry name" value="SPASE_I_2"/>
    <property type="match status" value="1"/>
</dbReference>
<keyword evidence="5" id="KW-0812">Transmembrane</keyword>
<feature type="chain" id="PRO_5031186585" description="Mitochondrial inner membrane protease subunit" evidence="6">
    <location>
        <begin position="23"/>
        <end position="491"/>
    </location>
</feature>
<evidence type="ECO:0000313" key="8">
    <source>
        <dbReference type="EMBL" id="CAE0374631.1"/>
    </source>
</evidence>
<dbReference type="PROSITE" id="PS00501">
    <property type="entry name" value="SPASE_I_1"/>
    <property type="match status" value="1"/>
</dbReference>
<comment type="similarity">
    <text evidence="1 5">Belongs to the peptidase S26 family.</text>
</comment>
<evidence type="ECO:0000259" key="7">
    <source>
        <dbReference type="Pfam" id="PF10502"/>
    </source>
</evidence>
<evidence type="ECO:0000256" key="4">
    <source>
        <dbReference type="PIRSR" id="PIRSR600223-1"/>
    </source>
</evidence>
<dbReference type="PANTHER" id="PTHR43390:SF1">
    <property type="entry name" value="CHLOROPLAST PROCESSING PEPTIDASE"/>
    <property type="match status" value="1"/>
</dbReference>
<name>A0A7S3NQ21_9STRA</name>
<keyword evidence="5" id="KW-0999">Mitochondrion inner membrane</keyword>
<dbReference type="InterPro" id="IPR019533">
    <property type="entry name" value="Peptidase_S26"/>
</dbReference>
<evidence type="ECO:0000256" key="6">
    <source>
        <dbReference type="SAM" id="SignalP"/>
    </source>
</evidence>
<dbReference type="InterPro" id="IPR019757">
    <property type="entry name" value="Pept_S26A_signal_pept_1_Lys-AS"/>
</dbReference>
<dbReference type="NCBIfam" id="TIGR02227">
    <property type="entry name" value="sigpep_I_bact"/>
    <property type="match status" value="1"/>
</dbReference>
<keyword evidence="3 5" id="KW-0378">Hydrolase</keyword>
<dbReference type="Pfam" id="PF10502">
    <property type="entry name" value="Peptidase_S26"/>
    <property type="match status" value="1"/>
</dbReference>